<dbReference type="InterPro" id="IPR027417">
    <property type="entry name" value="P-loop_NTPase"/>
</dbReference>
<gene>
    <name evidence="4" type="ORF">WKW82_17485</name>
</gene>
<proteinExistence type="predicted"/>
<dbReference type="SUPFAM" id="SSF55073">
    <property type="entry name" value="Nucleotide cyclase"/>
    <property type="match status" value="1"/>
</dbReference>
<dbReference type="InterPro" id="IPR041664">
    <property type="entry name" value="AAA_16"/>
</dbReference>
<dbReference type="CDD" id="cd07302">
    <property type="entry name" value="CHD"/>
    <property type="match status" value="1"/>
</dbReference>
<accession>A0ABU8WLN1</accession>
<dbReference type="Proteomes" id="UP001385892">
    <property type="component" value="Unassembled WGS sequence"/>
</dbReference>
<dbReference type="SUPFAM" id="SSF52540">
    <property type="entry name" value="P-loop containing nucleoside triphosphate hydrolases"/>
    <property type="match status" value="1"/>
</dbReference>
<dbReference type="PANTHER" id="PTHR16305">
    <property type="entry name" value="TESTICULAR SOLUBLE ADENYLYL CYCLASE"/>
    <property type="match status" value="1"/>
</dbReference>
<evidence type="ECO:0000313" key="4">
    <source>
        <dbReference type="EMBL" id="MEJ8848455.1"/>
    </source>
</evidence>
<protein>
    <submittedName>
        <fullName evidence="4">AAA family ATPase</fullName>
    </submittedName>
</protein>
<sequence>MEWCSSENPNPPKHSSFDLPLSLLKEYKSATIIYSDLCNYMALTARLDSEVVAELTARIRDTAKKIVGRHGGLVNRCAGDDVMVLFGVPSVDVGFHDAAGAVRSMLELHRAVDQLSLELNPGIGQVLALHTGIESGDVFAKLSEDGADGKYVIAGIVANLARRLCESATPGQILLGRQTWNWVKGQFDFAPVKEMTAKGIEGAIPVYQVLNATLKTPPIFGRDGELREFMRAAQACLDKRTGRVVVVRGEAGIGKSRLALEYAICAGGLGYLCLLTAVPEFRDRRDAFRHLTRRLLGLPIEAGEERCREEIQRLVDDPRFDADLAIPLFDLLGVPIGPSESALLAAMSPSSLGAACDRTICALLERACDQSPVLLDLEDVHWANEWVLARIAAIAALTVRLPLLLVMTTRTVDGATESSWRTALPSPRMIIEDCRLDPLAKADSLLMASSTPCASKEMRDRCVELADGSPLLLIHLLLAVDELDPQSLPRTIKALAQARADQLHPSDKFALQAASVLGQTFDLEALRHVSGNQQFDCTGLIQRRLIEPTEHGLAFNHALILEGVYSSLLRSSKGQLHIRAAEWFEPRNADLAAWHFENADDGRCVAAYLRASAVCSSQYQFMDALEHAEHASKYAEKYPAPRTDLLEIRLTMARLLIELGRASEAVKVCNAALELCVGAAENARGLILQAAAMRLVDRIDDGFSALRAARPLAKRADLNAELSQLHHLRGNLRFPSGDSVRCVQEHRIALKYARRASSLLDEAAALGGLGDAEYLRGRMASAHEQFVKCVSLSKEHGFGRLEVANLPMVGWTFLYLNEMDQAVDVGHEALDFAERSSQLRAKLLASLLILWVDGLIRRRDSVTQKEFDDALQLARSLGANRFEVQILAMLALFSLRNGRRGQAKPLIDQALAICRQDTTKYIGPWVYGVQAMVETGPAQRSGAIAAGNRLLADGCVSHNHILFRELAIESALESGDWASAEGTCEDLKRYTASQHLPYCEYLIERGFALCRWGRGHRMPSDRARLAVLRAEAEAHDLKSTTPAFDRALAASEGELHANEPNDQIMK</sequence>
<dbReference type="Pfam" id="PF00211">
    <property type="entry name" value="Guanylate_cyc"/>
    <property type="match status" value="1"/>
</dbReference>
<name>A0ABU8WLN1_9BURK</name>
<evidence type="ECO:0000256" key="2">
    <source>
        <dbReference type="ARBA" id="ARBA00022840"/>
    </source>
</evidence>
<keyword evidence="2" id="KW-0067">ATP-binding</keyword>
<dbReference type="PANTHER" id="PTHR16305:SF28">
    <property type="entry name" value="GUANYLATE CYCLASE DOMAIN-CONTAINING PROTEIN"/>
    <property type="match status" value="1"/>
</dbReference>
<feature type="domain" description="Guanylate cyclase" evidence="3">
    <location>
        <begin position="31"/>
        <end position="165"/>
    </location>
</feature>
<reference evidence="4 5" key="1">
    <citation type="submission" date="2024-03" db="EMBL/GenBank/DDBJ databases">
        <title>Novel species of the genus Variovorax.</title>
        <authorList>
            <person name="Liu Q."/>
            <person name="Xin Y.-H."/>
        </authorList>
    </citation>
    <scope>NUCLEOTIDE SEQUENCE [LARGE SCALE GENOMIC DNA]</scope>
    <source>
        <strain evidence="4 5">KACC 18900</strain>
    </source>
</reference>
<dbReference type="PROSITE" id="PS50125">
    <property type="entry name" value="GUANYLATE_CYCLASE_2"/>
    <property type="match status" value="1"/>
</dbReference>
<dbReference type="InterPro" id="IPR029787">
    <property type="entry name" value="Nucleotide_cyclase"/>
</dbReference>
<evidence type="ECO:0000256" key="1">
    <source>
        <dbReference type="ARBA" id="ARBA00022741"/>
    </source>
</evidence>
<dbReference type="SMART" id="SM00028">
    <property type="entry name" value="TPR"/>
    <property type="match status" value="4"/>
</dbReference>
<dbReference type="Gene3D" id="1.25.40.10">
    <property type="entry name" value="Tetratricopeptide repeat domain"/>
    <property type="match status" value="1"/>
</dbReference>
<dbReference type="SUPFAM" id="SSF48452">
    <property type="entry name" value="TPR-like"/>
    <property type="match status" value="1"/>
</dbReference>
<dbReference type="InterPro" id="IPR011990">
    <property type="entry name" value="TPR-like_helical_dom_sf"/>
</dbReference>
<dbReference type="Gene3D" id="3.30.70.1230">
    <property type="entry name" value="Nucleotide cyclase"/>
    <property type="match status" value="1"/>
</dbReference>
<organism evidence="4 5">
    <name type="scientific">Variovorax rhizosphaerae</name>
    <dbReference type="NCBI Taxonomy" id="1836200"/>
    <lineage>
        <taxon>Bacteria</taxon>
        <taxon>Pseudomonadati</taxon>
        <taxon>Pseudomonadota</taxon>
        <taxon>Betaproteobacteria</taxon>
        <taxon>Burkholderiales</taxon>
        <taxon>Comamonadaceae</taxon>
        <taxon>Variovorax</taxon>
    </lineage>
</organism>
<dbReference type="EMBL" id="JBBKZT010000007">
    <property type="protein sequence ID" value="MEJ8848455.1"/>
    <property type="molecule type" value="Genomic_DNA"/>
</dbReference>
<evidence type="ECO:0000313" key="5">
    <source>
        <dbReference type="Proteomes" id="UP001385892"/>
    </source>
</evidence>
<dbReference type="InterPro" id="IPR001054">
    <property type="entry name" value="A/G_cyclase"/>
</dbReference>
<keyword evidence="1" id="KW-0547">Nucleotide-binding</keyword>
<dbReference type="RefSeq" id="WP_340343582.1">
    <property type="nucleotide sequence ID" value="NZ_JBBKZT010000007.1"/>
</dbReference>
<comment type="caution">
    <text evidence="4">The sequence shown here is derived from an EMBL/GenBank/DDBJ whole genome shotgun (WGS) entry which is preliminary data.</text>
</comment>
<keyword evidence="5" id="KW-1185">Reference proteome</keyword>
<evidence type="ECO:0000259" key="3">
    <source>
        <dbReference type="PROSITE" id="PS50125"/>
    </source>
</evidence>
<dbReference type="InterPro" id="IPR019734">
    <property type="entry name" value="TPR_rpt"/>
</dbReference>
<dbReference type="Pfam" id="PF13191">
    <property type="entry name" value="AAA_16"/>
    <property type="match status" value="1"/>
</dbReference>